<dbReference type="OrthoDB" id="3248909at2759"/>
<feature type="transmembrane region" description="Helical" evidence="1">
    <location>
        <begin position="547"/>
        <end position="569"/>
    </location>
</feature>
<feature type="transmembrane region" description="Helical" evidence="1">
    <location>
        <begin position="661"/>
        <end position="683"/>
    </location>
</feature>
<dbReference type="Pfam" id="PF11915">
    <property type="entry name" value="DUF3433"/>
    <property type="match status" value="2"/>
</dbReference>
<evidence type="ECO:0000313" key="3">
    <source>
        <dbReference type="Proteomes" id="UP000799440"/>
    </source>
</evidence>
<feature type="transmembrane region" description="Helical" evidence="1">
    <location>
        <begin position="138"/>
        <end position="161"/>
    </location>
</feature>
<keyword evidence="1" id="KW-0812">Transmembrane</keyword>
<name>A0A6A6VJQ2_9PLEO</name>
<proteinExistence type="predicted"/>
<protein>
    <submittedName>
        <fullName evidence="2">Uncharacterized protein</fullName>
    </submittedName>
</protein>
<evidence type="ECO:0000256" key="1">
    <source>
        <dbReference type="SAM" id="Phobius"/>
    </source>
</evidence>
<dbReference type="PANTHER" id="PTHR37544:SF3">
    <property type="entry name" value="SPRAY"/>
    <property type="match status" value="1"/>
</dbReference>
<keyword evidence="1" id="KW-1133">Transmembrane helix</keyword>
<keyword evidence="1" id="KW-0472">Membrane</keyword>
<dbReference type="EMBL" id="MU006566">
    <property type="protein sequence ID" value="KAF2749431.1"/>
    <property type="molecule type" value="Genomic_DNA"/>
</dbReference>
<dbReference type="Proteomes" id="UP000799440">
    <property type="component" value="Unassembled WGS sequence"/>
</dbReference>
<feature type="transmembrane region" description="Helical" evidence="1">
    <location>
        <begin position="1187"/>
        <end position="1213"/>
    </location>
</feature>
<dbReference type="PANTHER" id="PTHR37544">
    <property type="entry name" value="SPRAY-RELATED"/>
    <property type="match status" value="1"/>
</dbReference>
<dbReference type="InterPro" id="IPR021840">
    <property type="entry name" value="DUF3433"/>
</dbReference>
<feature type="transmembrane region" description="Helical" evidence="1">
    <location>
        <begin position="768"/>
        <end position="791"/>
    </location>
</feature>
<feature type="transmembrane region" description="Helical" evidence="1">
    <location>
        <begin position="71"/>
        <end position="92"/>
    </location>
</feature>
<gene>
    <name evidence="2" type="ORF">M011DRAFT_456902</name>
</gene>
<keyword evidence="3" id="KW-1185">Reference proteome</keyword>
<feature type="transmembrane region" description="Helical" evidence="1">
    <location>
        <begin position="706"/>
        <end position="726"/>
    </location>
</feature>
<feature type="transmembrane region" description="Helical" evidence="1">
    <location>
        <begin position="25"/>
        <end position="47"/>
    </location>
</feature>
<reference evidence="2" key="1">
    <citation type="journal article" date="2020" name="Stud. Mycol.">
        <title>101 Dothideomycetes genomes: a test case for predicting lifestyles and emergence of pathogens.</title>
        <authorList>
            <person name="Haridas S."/>
            <person name="Albert R."/>
            <person name="Binder M."/>
            <person name="Bloem J."/>
            <person name="Labutti K."/>
            <person name="Salamov A."/>
            <person name="Andreopoulos B."/>
            <person name="Baker S."/>
            <person name="Barry K."/>
            <person name="Bills G."/>
            <person name="Bluhm B."/>
            <person name="Cannon C."/>
            <person name="Castanera R."/>
            <person name="Culley D."/>
            <person name="Daum C."/>
            <person name="Ezra D."/>
            <person name="Gonzalez J."/>
            <person name="Henrissat B."/>
            <person name="Kuo A."/>
            <person name="Liang C."/>
            <person name="Lipzen A."/>
            <person name="Lutzoni F."/>
            <person name="Magnuson J."/>
            <person name="Mondo S."/>
            <person name="Nolan M."/>
            <person name="Ohm R."/>
            <person name="Pangilinan J."/>
            <person name="Park H.-J."/>
            <person name="Ramirez L."/>
            <person name="Alfaro M."/>
            <person name="Sun H."/>
            <person name="Tritt A."/>
            <person name="Yoshinaga Y."/>
            <person name="Zwiers L.-H."/>
            <person name="Turgeon B."/>
            <person name="Goodwin S."/>
            <person name="Spatafora J."/>
            <person name="Crous P."/>
            <person name="Grigoriev I."/>
        </authorList>
    </citation>
    <scope>NUCLEOTIDE SEQUENCE</scope>
    <source>
        <strain evidence="2">CBS 119925</strain>
    </source>
</reference>
<evidence type="ECO:0000313" key="2">
    <source>
        <dbReference type="EMBL" id="KAF2749431.1"/>
    </source>
</evidence>
<accession>A0A6A6VJQ2</accession>
<sequence length="1339" mass="149170">MKSASGRSKPQSESKRRWEPPALQWWNLCLLVLICWTSVALLQYFLIKSQTEGGIIFAPNVNDLPLRRTFAFLYLPTLLAVLFSIFVAWIDLDAKRFEPFHQLSKPGGASGKDSLLLHYPNDYIPIVPYLALRNRHWLVFWAATAFVLTTFGVVPLQAGIFSTKRMARSFPQTFLVPSKFDAVSQGFGMDTVSYAQSAYGILRLGETLPGFMMHDYALAPFEASVPDLPAHGTWTAPTTLYGMDIECEEARQGTASMVDLSFRPILNNSVSSFGMISSNCTYKSENLFGDLVIGTRPNVSTNANGLVTKRFSAIYELVQSEDGDRFVGGNCEEEASKGTFLAAIVENKVGAKDKVKNGTALFCRQKYYQQSVRATVDALTKKPITIEETGERAPLSPLIDALALETVEFTLSPNIDTNAFQSRAGRIDFNTDAGFLWNIRENYYPYMQMPTYWDELSTSNLSEVMTIRPFLEPDYLRHMAAMALTTSDRSVEDNLDPTVLTESYRKAYRLLFARAVSEVLGAEYILEKAEVAGERQEPTESFVLEPIFTYLIEALLCIISICGLALLYMSIVRRRQEVLFSDPGAIASTMSLVADSEPLLSTFAEIDGCSTKYMEDTLRERRYRLDKGCIVETTAPSRTNHPQASSEPQIARAIRPTEVHLLVLLPFTGLFVGLAVAGGVLYYKSKPHGLPLPSKDKFTQNLVKDYIPTAIATMIEPIWIMLNRLYCMLQPLETLRGSKSPASKSIALNYSSLPPQLTIFKALRAGHVVLASVCTMALLANILAAAFAGLFHQETVSIPTPMPYAVPLMAKFIELDGTAGPPDAIAGFPTMAMPPHNGAYRGGEGEGHILVAESNYTYGTPLTFWTDEHAFYQPFFDSKSTSQRGDQMYRGRTKFISADLECEQVSVPLQLNPSGFHLDPGHEEKGPLPLNITGRDGQISACLSSMDQGETVVYEPTRSRLWNIGCEGETRCEMDGEYRRAAEMVSTLHAGTEYTKMLHDWGAVPETCMSAVALGWYRFPEVGIEDATPANSLMLTCKPRLIIGDATVTVNSEGRIVEKVVDRTPDPDSDQPSHLNRYFANDPVHLIGQSNLFIFRAFRSELRHLHNETEATELIHYFINREANHTRLTDPSLPAPTFDEVMEPLRKAYTRLFAIWLGVHKDALLERAPADAAPLIQGSRIYREERVFFTFPLFIVSEVILGIYIIASILVYLRRPGHYLPRMPTSLAAITALFAPSAAVEDLKGTSTFTTKERERVLKEGDWKYGYGSYVGTDGAVHVGIEKAQFVGIQRAGTTFEGVRFDRERKRTWTSVQVSPVSSVQQSTRDQPWWKRLGKGVGT</sequence>
<organism evidence="2 3">
    <name type="scientific">Sporormia fimetaria CBS 119925</name>
    <dbReference type="NCBI Taxonomy" id="1340428"/>
    <lineage>
        <taxon>Eukaryota</taxon>
        <taxon>Fungi</taxon>
        <taxon>Dikarya</taxon>
        <taxon>Ascomycota</taxon>
        <taxon>Pezizomycotina</taxon>
        <taxon>Dothideomycetes</taxon>
        <taxon>Pleosporomycetidae</taxon>
        <taxon>Pleosporales</taxon>
        <taxon>Sporormiaceae</taxon>
        <taxon>Sporormia</taxon>
    </lineage>
</organism>